<evidence type="ECO:0008006" key="6">
    <source>
        <dbReference type="Google" id="ProtNLM"/>
    </source>
</evidence>
<accession>A0A1A8YHK5</accession>
<evidence type="ECO:0000256" key="1">
    <source>
        <dbReference type="SAM" id="SignalP"/>
    </source>
</evidence>
<dbReference type="AlphaFoldDB" id="A0A1A8YHK5"/>
<name>A0A1A8YHK5_PLAOA</name>
<protein>
    <recommendedName>
        <fullName evidence="6">Secreted protein</fullName>
    </recommendedName>
</protein>
<evidence type="ECO:0000313" key="3">
    <source>
        <dbReference type="EMBL" id="SBT31628.1"/>
    </source>
</evidence>
<reference evidence="4 5" key="1">
    <citation type="submission" date="2016-05" db="EMBL/GenBank/DDBJ databases">
        <authorList>
            <person name="Naeem Raeece"/>
        </authorList>
    </citation>
    <scope>NUCLEOTIDE SEQUENCE [LARGE SCALE GENOMIC DNA]</scope>
</reference>
<organism evidence="2 5">
    <name type="scientific">Plasmodium ovale wallikeri</name>
    <dbReference type="NCBI Taxonomy" id="864142"/>
    <lineage>
        <taxon>Eukaryota</taxon>
        <taxon>Sar</taxon>
        <taxon>Alveolata</taxon>
        <taxon>Apicomplexa</taxon>
        <taxon>Aconoidasida</taxon>
        <taxon>Haemosporida</taxon>
        <taxon>Plasmodiidae</taxon>
        <taxon>Plasmodium</taxon>
        <taxon>Plasmodium (Plasmodium)</taxon>
    </lineage>
</organism>
<evidence type="ECO:0000313" key="5">
    <source>
        <dbReference type="Proteomes" id="UP000078555"/>
    </source>
</evidence>
<proteinExistence type="predicted"/>
<dbReference type="Proteomes" id="UP000078555">
    <property type="component" value="Unassembled WGS sequence"/>
</dbReference>
<dbReference type="Proteomes" id="UP000078550">
    <property type="component" value="Unassembled WGS sequence"/>
</dbReference>
<feature type="signal peptide" evidence="1">
    <location>
        <begin position="1"/>
        <end position="18"/>
    </location>
</feature>
<dbReference type="EMBL" id="FLRE01000021">
    <property type="protein sequence ID" value="SBT31628.1"/>
    <property type="molecule type" value="Genomic_DNA"/>
</dbReference>
<reference evidence="2" key="2">
    <citation type="submission" date="2016-05" db="EMBL/GenBank/DDBJ databases">
        <authorList>
            <person name="Lavstsen T."/>
            <person name="Jespersen J.S."/>
        </authorList>
    </citation>
    <scope>NUCLEOTIDE SEQUENCE [LARGE SCALE GENOMIC DNA]</scope>
</reference>
<sequence length="80" mass="9128">MYARIRIWFCFASPCATSCLFYALKSEKLNGCGGCEVRQNDASFCNIFMMQSKECVMAQLIQCKAFINCTLFKICRQGKN</sequence>
<evidence type="ECO:0000313" key="4">
    <source>
        <dbReference type="Proteomes" id="UP000078550"/>
    </source>
</evidence>
<keyword evidence="1" id="KW-0732">Signal</keyword>
<keyword evidence="5" id="KW-1185">Reference proteome</keyword>
<feature type="chain" id="PRO_5015059843" description="Secreted protein" evidence="1">
    <location>
        <begin position="19"/>
        <end position="80"/>
    </location>
</feature>
<gene>
    <name evidence="2" type="ORF">POVWA1_005040</name>
    <name evidence="3" type="ORF">POVWA2_005150</name>
</gene>
<dbReference type="EMBL" id="FLRD01000011">
    <property type="protein sequence ID" value="SBT31029.1"/>
    <property type="molecule type" value="Genomic_DNA"/>
</dbReference>
<evidence type="ECO:0000313" key="2">
    <source>
        <dbReference type="EMBL" id="SBT31029.1"/>
    </source>
</evidence>